<evidence type="ECO:0000256" key="7">
    <source>
        <dbReference type="RuleBase" id="RU363032"/>
    </source>
</evidence>
<feature type="transmembrane region" description="Helical" evidence="7">
    <location>
        <begin position="81"/>
        <end position="105"/>
    </location>
</feature>
<feature type="transmembrane region" description="Helical" evidence="7">
    <location>
        <begin position="183"/>
        <end position="216"/>
    </location>
</feature>
<gene>
    <name evidence="9" type="ORF">GCM10023171_30660</name>
</gene>
<evidence type="ECO:0000256" key="2">
    <source>
        <dbReference type="ARBA" id="ARBA00022448"/>
    </source>
</evidence>
<organism evidence="9 10">
    <name type="scientific">Microbacterium panaciterrae</name>
    <dbReference type="NCBI Taxonomy" id="985759"/>
    <lineage>
        <taxon>Bacteria</taxon>
        <taxon>Bacillati</taxon>
        <taxon>Actinomycetota</taxon>
        <taxon>Actinomycetes</taxon>
        <taxon>Micrococcales</taxon>
        <taxon>Microbacteriaceae</taxon>
        <taxon>Microbacterium</taxon>
    </lineage>
</organism>
<proteinExistence type="inferred from homology"/>
<keyword evidence="10" id="KW-1185">Reference proteome</keyword>
<dbReference type="InterPro" id="IPR000515">
    <property type="entry name" value="MetI-like"/>
</dbReference>
<keyword evidence="5 7" id="KW-1133">Transmembrane helix</keyword>
<evidence type="ECO:0000259" key="8">
    <source>
        <dbReference type="PROSITE" id="PS50928"/>
    </source>
</evidence>
<keyword evidence="3" id="KW-1003">Cell membrane</keyword>
<evidence type="ECO:0000256" key="5">
    <source>
        <dbReference type="ARBA" id="ARBA00022989"/>
    </source>
</evidence>
<name>A0ABP8PQ68_9MICO</name>
<evidence type="ECO:0000256" key="1">
    <source>
        <dbReference type="ARBA" id="ARBA00004651"/>
    </source>
</evidence>
<evidence type="ECO:0000256" key="6">
    <source>
        <dbReference type="ARBA" id="ARBA00023136"/>
    </source>
</evidence>
<dbReference type="SUPFAM" id="SSF161098">
    <property type="entry name" value="MetI-like"/>
    <property type="match status" value="1"/>
</dbReference>
<feature type="domain" description="ABC transmembrane type-1" evidence="8">
    <location>
        <begin position="76"/>
        <end position="260"/>
    </location>
</feature>
<dbReference type="CDD" id="cd06261">
    <property type="entry name" value="TM_PBP2"/>
    <property type="match status" value="1"/>
</dbReference>
<keyword evidence="6 7" id="KW-0472">Membrane</keyword>
<comment type="caution">
    <text evidence="9">The sequence shown here is derived from an EMBL/GenBank/DDBJ whole genome shotgun (WGS) entry which is preliminary data.</text>
</comment>
<dbReference type="Gene3D" id="1.10.3720.10">
    <property type="entry name" value="MetI-like"/>
    <property type="match status" value="1"/>
</dbReference>
<feature type="transmembrane region" description="Helical" evidence="7">
    <location>
        <begin position="55"/>
        <end position="75"/>
    </location>
</feature>
<evidence type="ECO:0000256" key="3">
    <source>
        <dbReference type="ARBA" id="ARBA00022475"/>
    </source>
</evidence>
<dbReference type="RefSeq" id="WP_345188271.1">
    <property type="nucleotide sequence ID" value="NZ_BAABGP010000022.1"/>
</dbReference>
<protein>
    <recommendedName>
        <fullName evidence="8">ABC transmembrane type-1 domain-containing protein</fullName>
    </recommendedName>
</protein>
<evidence type="ECO:0000313" key="10">
    <source>
        <dbReference type="Proteomes" id="UP001500731"/>
    </source>
</evidence>
<dbReference type="PROSITE" id="PS50928">
    <property type="entry name" value="ABC_TM1"/>
    <property type="match status" value="1"/>
</dbReference>
<comment type="similarity">
    <text evidence="7">Belongs to the binding-protein-dependent transport system permease family.</text>
</comment>
<reference evidence="10" key="1">
    <citation type="journal article" date="2019" name="Int. J. Syst. Evol. Microbiol.">
        <title>The Global Catalogue of Microorganisms (GCM) 10K type strain sequencing project: providing services to taxonomists for standard genome sequencing and annotation.</title>
        <authorList>
            <consortium name="The Broad Institute Genomics Platform"/>
            <consortium name="The Broad Institute Genome Sequencing Center for Infectious Disease"/>
            <person name="Wu L."/>
            <person name="Ma J."/>
        </authorList>
    </citation>
    <scope>NUCLEOTIDE SEQUENCE [LARGE SCALE GENOMIC DNA]</scope>
    <source>
        <strain evidence="10">JCM 17839</strain>
    </source>
</reference>
<dbReference type="Proteomes" id="UP001500731">
    <property type="component" value="Unassembled WGS sequence"/>
</dbReference>
<feature type="transmembrane region" description="Helical" evidence="7">
    <location>
        <begin position="25"/>
        <end position="43"/>
    </location>
</feature>
<dbReference type="InterPro" id="IPR035906">
    <property type="entry name" value="MetI-like_sf"/>
</dbReference>
<comment type="subcellular location">
    <subcellularLocation>
        <location evidence="1 7">Cell membrane</location>
        <topology evidence="1 7">Multi-pass membrane protein</topology>
    </subcellularLocation>
</comment>
<sequence>MSGRATASVRIRARAPRTSPASARAVWVGAVAVVAVLVLWELLGRLGGGGARIPVPTAIGAALAGLVIDPGFWAATGQTLLSAALGLVLAALAGVVAGTAYGTFVFLRHSTSALIELLRPIPPVALLPVGLLLFGTSLQMKLALIVYTAFWPVFIQTAYGLRDIDGTLVDMARIHRVRRGRRLLGIVLPSIGPYIAVGLRLSVIGALIASIVSELIGGAPGLGYALGLAQSTGQTARMYALVVVIGVLGLLADRSFGLMERISPGWSPANRERGRS</sequence>
<evidence type="ECO:0000313" key="9">
    <source>
        <dbReference type="EMBL" id="GAA4489571.1"/>
    </source>
</evidence>
<keyword evidence="2 7" id="KW-0813">Transport</keyword>
<evidence type="ECO:0000256" key="4">
    <source>
        <dbReference type="ARBA" id="ARBA00022692"/>
    </source>
</evidence>
<dbReference type="Pfam" id="PF00528">
    <property type="entry name" value="BPD_transp_1"/>
    <property type="match status" value="1"/>
</dbReference>
<dbReference type="PANTHER" id="PTHR30151">
    <property type="entry name" value="ALKANE SULFONATE ABC TRANSPORTER-RELATED, MEMBRANE SUBUNIT"/>
    <property type="match status" value="1"/>
</dbReference>
<keyword evidence="4 7" id="KW-0812">Transmembrane</keyword>
<accession>A0ABP8PQ68</accession>
<dbReference type="PANTHER" id="PTHR30151:SF0">
    <property type="entry name" value="ABC TRANSPORTER PERMEASE PROTEIN MJ0413-RELATED"/>
    <property type="match status" value="1"/>
</dbReference>
<feature type="transmembrane region" description="Helical" evidence="7">
    <location>
        <begin position="142"/>
        <end position="162"/>
    </location>
</feature>
<feature type="transmembrane region" description="Helical" evidence="7">
    <location>
        <begin position="236"/>
        <end position="252"/>
    </location>
</feature>
<dbReference type="EMBL" id="BAABGP010000022">
    <property type="protein sequence ID" value="GAA4489571.1"/>
    <property type="molecule type" value="Genomic_DNA"/>
</dbReference>